<keyword evidence="2" id="KW-0472">Membrane</keyword>
<feature type="transmembrane region" description="Helical" evidence="2">
    <location>
        <begin position="44"/>
        <end position="66"/>
    </location>
</feature>
<dbReference type="Pfam" id="PF08757">
    <property type="entry name" value="CotH"/>
    <property type="match status" value="1"/>
</dbReference>
<dbReference type="Proteomes" id="UP000823854">
    <property type="component" value="Unassembled WGS sequence"/>
</dbReference>
<feature type="region of interest" description="Disordered" evidence="1">
    <location>
        <begin position="397"/>
        <end position="472"/>
    </location>
</feature>
<keyword evidence="3" id="KW-0418">Kinase</keyword>
<comment type="caution">
    <text evidence="3">The sequence shown here is derived from an EMBL/GenBank/DDBJ whole genome shotgun (WGS) entry which is preliminary data.</text>
</comment>
<dbReference type="EMBL" id="DWWC01000094">
    <property type="protein sequence ID" value="HJC68948.1"/>
    <property type="molecule type" value="Genomic_DNA"/>
</dbReference>
<accession>A0A9D2PZ72</accession>
<evidence type="ECO:0000256" key="1">
    <source>
        <dbReference type="SAM" id="MobiDB-lite"/>
    </source>
</evidence>
<feature type="compositionally biased region" description="Gly residues" evidence="1">
    <location>
        <begin position="397"/>
        <end position="407"/>
    </location>
</feature>
<feature type="compositionally biased region" description="Gly residues" evidence="1">
    <location>
        <begin position="437"/>
        <end position="451"/>
    </location>
</feature>
<keyword evidence="3" id="KW-0808">Transferase</keyword>
<evidence type="ECO:0000313" key="3">
    <source>
        <dbReference type="EMBL" id="HJC68948.1"/>
    </source>
</evidence>
<sequence>MTDRETAPDREPGPGTAPGADAEPSHRPRRSLRHRLPVRLRHHWKLLAVCTAAGVALSLTAGSAMVRPYITSELTTQSVITQDISGEGDLFDDGVHTIEISYDETEYAEVIDDYQEDGEKNFLKADITIDGVLIEDVGLRLKGNSTLSSLRSDDEGGGMGEGMPEGTELPEGMEDQGGMGGMGMTQLSEDSPEELPWLISFDEYQEGRAFQGRTEITLRPAASGSDTALNEALALELTARSGQTTQQYTYTTLSVNGGEESARLVVDTPDTQWADSLGEGVLYKARAGGSLEYVGEDPTDYEESFHQINAEGSYDLQPVIDLVRFLDEADDEEFAREIDQYVDVESFATYLATQALLSNSDGMSGPGNNYYLWYDTSAEQFTVLSWDLNLSFSAMGGGGGPGRGGTPTDGEAPAQGEAPAEGEAPAQGEAPPSDGGMPDGQGMPQGPGGEGMPEMPEDGEMPEGMGGLSVGGSGVLEERLREDEDFVALYEQSYADLYEQLVASGDALSILEELTARAESVGDQGASELSTSLAAQLEELTAEAPEESTTMPGR</sequence>
<keyword evidence="2" id="KW-1133">Transmembrane helix</keyword>
<reference evidence="3" key="2">
    <citation type="submission" date="2021-04" db="EMBL/GenBank/DDBJ databases">
        <authorList>
            <person name="Gilroy R."/>
        </authorList>
    </citation>
    <scope>NUCLEOTIDE SEQUENCE</scope>
    <source>
        <strain evidence="3">CHK130-7132</strain>
    </source>
</reference>
<feature type="compositionally biased region" description="Basic and acidic residues" evidence="1">
    <location>
        <begin position="1"/>
        <end position="12"/>
    </location>
</feature>
<dbReference type="InterPro" id="IPR014867">
    <property type="entry name" value="Spore_coat_CotH_CotH2/3/7"/>
</dbReference>
<proteinExistence type="predicted"/>
<evidence type="ECO:0000313" key="4">
    <source>
        <dbReference type="Proteomes" id="UP000823854"/>
    </source>
</evidence>
<dbReference type="PANTHER" id="PTHR40050">
    <property type="entry name" value="INNER SPORE COAT PROTEIN H"/>
    <property type="match status" value="1"/>
</dbReference>
<feature type="non-terminal residue" evidence="3">
    <location>
        <position position="554"/>
    </location>
</feature>
<gene>
    <name evidence="3" type="ORF">H9932_04610</name>
</gene>
<dbReference type="AlphaFoldDB" id="A0A9D2PZ72"/>
<dbReference type="PANTHER" id="PTHR40050:SF1">
    <property type="entry name" value="INNER SPORE COAT PROTEIN H"/>
    <property type="match status" value="1"/>
</dbReference>
<name>A0A9D2PZ72_9MICO</name>
<evidence type="ECO:0000256" key="2">
    <source>
        <dbReference type="SAM" id="Phobius"/>
    </source>
</evidence>
<feature type="region of interest" description="Disordered" evidence="1">
    <location>
        <begin position="1"/>
        <end position="33"/>
    </location>
</feature>
<keyword evidence="2" id="KW-0812">Transmembrane</keyword>
<feature type="region of interest" description="Disordered" evidence="1">
    <location>
        <begin position="146"/>
        <end position="170"/>
    </location>
</feature>
<dbReference type="GO" id="GO:0016301">
    <property type="term" value="F:kinase activity"/>
    <property type="evidence" value="ECO:0007669"/>
    <property type="project" value="UniProtKB-KW"/>
</dbReference>
<feature type="compositionally biased region" description="Low complexity" evidence="1">
    <location>
        <begin position="408"/>
        <end position="436"/>
    </location>
</feature>
<reference evidence="3" key="1">
    <citation type="journal article" date="2021" name="PeerJ">
        <title>Extensive microbial diversity within the chicken gut microbiome revealed by metagenomics and culture.</title>
        <authorList>
            <person name="Gilroy R."/>
            <person name="Ravi A."/>
            <person name="Getino M."/>
            <person name="Pursley I."/>
            <person name="Horton D.L."/>
            <person name="Alikhan N.F."/>
            <person name="Baker D."/>
            <person name="Gharbi K."/>
            <person name="Hall N."/>
            <person name="Watson M."/>
            <person name="Adriaenssens E.M."/>
            <person name="Foster-Nyarko E."/>
            <person name="Jarju S."/>
            <person name="Secka A."/>
            <person name="Antonio M."/>
            <person name="Oren A."/>
            <person name="Chaudhuri R.R."/>
            <person name="La Ragione R."/>
            <person name="Hildebrand F."/>
            <person name="Pallen M.J."/>
        </authorList>
    </citation>
    <scope>NUCLEOTIDE SEQUENCE</scope>
    <source>
        <strain evidence="3">CHK130-7132</strain>
    </source>
</reference>
<organism evidence="3 4">
    <name type="scientific">Candidatus Brachybacterium intestinipullorum</name>
    <dbReference type="NCBI Taxonomy" id="2838512"/>
    <lineage>
        <taxon>Bacteria</taxon>
        <taxon>Bacillati</taxon>
        <taxon>Actinomycetota</taxon>
        <taxon>Actinomycetes</taxon>
        <taxon>Micrococcales</taxon>
        <taxon>Dermabacteraceae</taxon>
        <taxon>Brachybacterium</taxon>
    </lineage>
</organism>
<protein>
    <submittedName>
        <fullName evidence="3">CotH kinase family protein</fullName>
    </submittedName>
</protein>